<name>A0A1R4EH28_9GAMM</name>
<dbReference type="EMBL" id="FUGD01000107">
    <property type="protein sequence ID" value="SJM37831.1"/>
    <property type="molecule type" value="Genomic_DNA"/>
</dbReference>
<keyword evidence="2" id="KW-1185">Reference proteome</keyword>
<proteinExistence type="predicted"/>
<dbReference type="STRING" id="1945520.A1019T_01816"/>
<dbReference type="SUPFAM" id="SSF47413">
    <property type="entry name" value="lambda repressor-like DNA-binding domains"/>
    <property type="match status" value="1"/>
</dbReference>
<dbReference type="OrthoDB" id="6658868at2"/>
<organism evidence="1 2">
    <name type="scientific">Psychrobacter pasteurii</name>
    <dbReference type="NCBI Taxonomy" id="1945520"/>
    <lineage>
        <taxon>Bacteria</taxon>
        <taxon>Pseudomonadati</taxon>
        <taxon>Pseudomonadota</taxon>
        <taxon>Gammaproteobacteria</taxon>
        <taxon>Moraxellales</taxon>
        <taxon>Moraxellaceae</taxon>
        <taxon>Psychrobacter</taxon>
    </lineage>
</organism>
<dbReference type="InterPro" id="IPR010982">
    <property type="entry name" value="Lambda_DNA-bd_dom_sf"/>
</dbReference>
<evidence type="ECO:0000313" key="2">
    <source>
        <dbReference type="Proteomes" id="UP000188169"/>
    </source>
</evidence>
<dbReference type="RefSeq" id="WP_077449214.1">
    <property type="nucleotide sequence ID" value="NZ_FUGD01000107.1"/>
</dbReference>
<dbReference type="Gene3D" id="1.10.260.40">
    <property type="entry name" value="lambda repressor-like DNA-binding domains"/>
    <property type="match status" value="1"/>
</dbReference>
<dbReference type="GO" id="GO:0003677">
    <property type="term" value="F:DNA binding"/>
    <property type="evidence" value="ECO:0007669"/>
    <property type="project" value="InterPro"/>
</dbReference>
<dbReference type="Pfam" id="PF05269">
    <property type="entry name" value="Phage_CII"/>
    <property type="match status" value="1"/>
</dbReference>
<gene>
    <name evidence="1" type="ORF">A1019T_01816</name>
</gene>
<protein>
    <submittedName>
        <fullName evidence="1">Uncharacterized protein</fullName>
    </submittedName>
</protein>
<dbReference type="Proteomes" id="UP000188169">
    <property type="component" value="Unassembled WGS sequence"/>
</dbReference>
<dbReference type="GO" id="GO:0006355">
    <property type="term" value="P:regulation of DNA-templated transcription"/>
    <property type="evidence" value="ECO:0007669"/>
    <property type="project" value="InterPro"/>
</dbReference>
<dbReference type="InterPro" id="IPR007933">
    <property type="entry name" value="Transcrpt_activ_CII"/>
</dbReference>
<accession>A0A1R4EH28</accession>
<reference evidence="2" key="1">
    <citation type="submission" date="2017-02" db="EMBL/GenBank/DDBJ databases">
        <authorList>
            <person name="Mornico D."/>
        </authorList>
    </citation>
    <scope>NUCLEOTIDE SEQUENCE [LARGE SCALE GENOMIC DNA]</scope>
</reference>
<dbReference type="AlphaFoldDB" id="A0A1R4EH28"/>
<evidence type="ECO:0000313" key="1">
    <source>
        <dbReference type="EMBL" id="SJM37831.1"/>
    </source>
</evidence>
<sequence>MCHTPIYALSDELRETARENHRILLQRLADVGQKTVAEIVGITESKMSRLKDTTDGKGDLELFASIAAVLGIKLTDRDAVYCDRDMAQAMATMLRTSVNSPDFIDIIFSGGDKK</sequence>